<evidence type="ECO:0000256" key="3">
    <source>
        <dbReference type="ARBA" id="ARBA00022475"/>
    </source>
</evidence>
<feature type="transmembrane region" description="Helical" evidence="7">
    <location>
        <begin position="50"/>
        <end position="70"/>
    </location>
</feature>
<comment type="caution">
    <text evidence="9">The sequence shown here is derived from an EMBL/GenBank/DDBJ whole genome shotgun (WGS) entry which is preliminary data.</text>
</comment>
<evidence type="ECO:0000313" key="9">
    <source>
        <dbReference type="EMBL" id="EUJ42175.1"/>
    </source>
</evidence>
<dbReference type="STRING" id="1265861.BCAMP_00210"/>
<feature type="transmembrane region" description="Helical" evidence="7">
    <location>
        <begin position="12"/>
        <end position="38"/>
    </location>
</feature>
<dbReference type="PROSITE" id="PS50850">
    <property type="entry name" value="MFS"/>
    <property type="match status" value="1"/>
</dbReference>
<keyword evidence="10" id="KW-1185">Reference proteome</keyword>
<dbReference type="SUPFAM" id="SSF103473">
    <property type="entry name" value="MFS general substrate transporter"/>
    <property type="match status" value="1"/>
</dbReference>
<dbReference type="Pfam" id="PF07690">
    <property type="entry name" value="MFS_1"/>
    <property type="match status" value="1"/>
</dbReference>
<feature type="domain" description="Major facilitator superfamily (MFS) profile" evidence="8">
    <location>
        <begin position="7"/>
        <end position="285"/>
    </location>
</feature>
<dbReference type="Proteomes" id="UP000019243">
    <property type="component" value="Unassembled WGS sequence"/>
</dbReference>
<dbReference type="EMBL" id="AODH01000001">
    <property type="protein sequence ID" value="EUJ42175.1"/>
    <property type="molecule type" value="Genomic_DNA"/>
</dbReference>
<dbReference type="OrthoDB" id="9793283at2"/>
<proteinExistence type="predicted"/>
<dbReference type="Gene3D" id="1.20.1250.20">
    <property type="entry name" value="MFS general substrate transporter like domains"/>
    <property type="match status" value="1"/>
</dbReference>
<evidence type="ECO:0000256" key="7">
    <source>
        <dbReference type="SAM" id="Phobius"/>
    </source>
</evidence>
<feature type="transmembrane region" description="Helical" evidence="7">
    <location>
        <begin position="165"/>
        <end position="185"/>
    </location>
</feature>
<dbReference type="PANTHER" id="PTHR23517">
    <property type="entry name" value="RESISTANCE PROTEIN MDTM, PUTATIVE-RELATED-RELATED"/>
    <property type="match status" value="1"/>
</dbReference>
<evidence type="ECO:0000256" key="4">
    <source>
        <dbReference type="ARBA" id="ARBA00022692"/>
    </source>
</evidence>
<feature type="transmembrane region" description="Helical" evidence="7">
    <location>
        <begin position="243"/>
        <end position="273"/>
    </location>
</feature>
<accession>W7CZI0</accession>
<evidence type="ECO:0000256" key="1">
    <source>
        <dbReference type="ARBA" id="ARBA00004651"/>
    </source>
</evidence>
<keyword evidence="3" id="KW-1003">Cell membrane</keyword>
<dbReference type="GO" id="GO:0005886">
    <property type="term" value="C:plasma membrane"/>
    <property type="evidence" value="ECO:0007669"/>
    <property type="project" value="UniProtKB-SubCell"/>
</dbReference>
<comment type="subcellular location">
    <subcellularLocation>
        <location evidence="1">Cell membrane</location>
        <topology evidence="1">Multi-pass membrane protein</topology>
    </subcellularLocation>
</comment>
<feature type="transmembrane region" description="Helical" evidence="7">
    <location>
        <begin position="76"/>
        <end position="94"/>
    </location>
</feature>
<evidence type="ECO:0000256" key="5">
    <source>
        <dbReference type="ARBA" id="ARBA00022989"/>
    </source>
</evidence>
<dbReference type="AlphaFoldDB" id="W7CZI0"/>
<dbReference type="RefSeq" id="WP_035312746.1">
    <property type="nucleotide sequence ID" value="NZ_AODH01000001.1"/>
</dbReference>
<dbReference type="InterPro" id="IPR020846">
    <property type="entry name" value="MFS_dom"/>
</dbReference>
<dbReference type="GO" id="GO:0022857">
    <property type="term" value="F:transmembrane transporter activity"/>
    <property type="evidence" value="ECO:0007669"/>
    <property type="project" value="InterPro"/>
</dbReference>
<reference evidence="9 10" key="1">
    <citation type="submission" date="2012-12" db="EMBL/GenBank/DDBJ databases">
        <title>Novel taxa of Listeriaceae from agricultural environments in the United States.</title>
        <authorList>
            <person name="den Bakker H.C."/>
            <person name="Allred A."/>
            <person name="Warchocki S."/>
            <person name="Wright E.M."/>
            <person name="Burrell A."/>
            <person name="Nightingale K.K."/>
            <person name="Kephart D."/>
            <person name="Wiedmann M."/>
        </authorList>
    </citation>
    <scope>NUCLEOTIDE SEQUENCE [LARGE SCALE GENOMIC DNA]</scope>
    <source>
        <strain evidence="9 10">FSL F6-1037</strain>
    </source>
</reference>
<gene>
    <name evidence="9" type="ORF">BCAMP_00210</name>
</gene>
<dbReference type="InterPro" id="IPR011701">
    <property type="entry name" value="MFS"/>
</dbReference>
<keyword evidence="6 7" id="KW-0472">Membrane</keyword>
<dbReference type="InterPro" id="IPR050171">
    <property type="entry name" value="MFS_Transporters"/>
</dbReference>
<name>W7CZI0_9LIST</name>
<feature type="transmembrane region" description="Helical" evidence="7">
    <location>
        <begin position="139"/>
        <end position="158"/>
    </location>
</feature>
<organism evidence="9 10">
    <name type="scientific">Brochothrix campestris FSL F6-1037</name>
    <dbReference type="NCBI Taxonomy" id="1265861"/>
    <lineage>
        <taxon>Bacteria</taxon>
        <taxon>Bacillati</taxon>
        <taxon>Bacillota</taxon>
        <taxon>Bacilli</taxon>
        <taxon>Bacillales</taxon>
        <taxon>Listeriaceae</taxon>
        <taxon>Brochothrix</taxon>
    </lineage>
</organism>
<protein>
    <recommendedName>
        <fullName evidence="8">Major facilitator superfamily (MFS) profile domain-containing protein</fullName>
    </recommendedName>
</protein>
<evidence type="ECO:0000259" key="8">
    <source>
        <dbReference type="PROSITE" id="PS50850"/>
    </source>
</evidence>
<keyword evidence="4 7" id="KW-0812">Transmembrane</keyword>
<dbReference type="PANTHER" id="PTHR23517:SF2">
    <property type="entry name" value="MULTIDRUG RESISTANCE PROTEIN MDTH"/>
    <property type="match status" value="1"/>
</dbReference>
<feature type="transmembrane region" description="Helical" evidence="7">
    <location>
        <begin position="101"/>
        <end position="119"/>
    </location>
</feature>
<feature type="transmembrane region" description="Helical" evidence="7">
    <location>
        <begin position="213"/>
        <end position="231"/>
    </location>
</feature>
<keyword evidence="2" id="KW-0813">Transport</keyword>
<evidence type="ECO:0000313" key="10">
    <source>
        <dbReference type="Proteomes" id="UP000019243"/>
    </source>
</evidence>
<sequence>MQWRFPAYAKMIYLYLAISFSVTLLRFAALPFLLLFLLNTQRYTTTEVAFLLMLSPLVQLCVILFSANVIDHLSVRWATIVALLFPMCGYLLVVQVHSYQLLIFALVLAGIGWAIYNPLVMATLTKYATDEQLNDVMGLHYWVACIASALGPLLGVILGAGSSALPFYCFSLGLLILAVIVRIAVPATKSTATDEKRRLQFFSDMRTNLTDKAARYLFGVFFFTAFIGVQFESSFALHLKQLFGAAAVAQLAVFLTTMTLTTVCLQPLFIMWLKKVSTTRLLLLD</sequence>
<dbReference type="InterPro" id="IPR036259">
    <property type="entry name" value="MFS_trans_sf"/>
</dbReference>
<evidence type="ECO:0000256" key="2">
    <source>
        <dbReference type="ARBA" id="ARBA00022448"/>
    </source>
</evidence>
<evidence type="ECO:0000256" key="6">
    <source>
        <dbReference type="ARBA" id="ARBA00023136"/>
    </source>
</evidence>
<keyword evidence="5 7" id="KW-1133">Transmembrane helix</keyword>